<feature type="domain" description="X-Tfes XVIPCD" evidence="3">
    <location>
        <begin position="164"/>
        <end position="261"/>
    </location>
</feature>
<dbReference type="SUPFAM" id="SSF47090">
    <property type="entry name" value="PGBD-like"/>
    <property type="match status" value="1"/>
</dbReference>
<comment type="caution">
    <text evidence="4">The sequence shown here is derived from an EMBL/GenBank/DDBJ whole genome shotgun (WGS) entry which is preliminary data.</text>
</comment>
<dbReference type="EMBL" id="QTSU01000005">
    <property type="protein sequence ID" value="RDZ26110.1"/>
    <property type="molecule type" value="Genomic_DNA"/>
</dbReference>
<feature type="compositionally biased region" description="Low complexity" evidence="1">
    <location>
        <begin position="268"/>
        <end position="279"/>
    </location>
</feature>
<dbReference type="AlphaFoldDB" id="A0A371JWT5"/>
<evidence type="ECO:0000313" key="5">
    <source>
        <dbReference type="Proteomes" id="UP000264492"/>
    </source>
</evidence>
<sequence>MEVDTRYHQQFDQYVDDLASGRLSLDPPRRGQGIEPRPVVDDGIIRIGETDDRVRAAAAQLNAAGYRGADGQRLNEDGVYRLSMQAAVINYQTAQGLPATGNLDQATLQRLVPPTQTQDAPAPNAPAPNAPAPNAPPAAPQGAQPAPPPGQRGAASGPLGSNDPLLPQAEAATRRLDASLGRQYDGNSACMAASAACLARREGLTSIDHIVLSNANVQGVAAGQNMIVVQGDLQNPGRQLASMRTDDAVRTPVADSVAQLNRLYDANQQANPAQEAQVQGRQAGRTA</sequence>
<proteinExistence type="predicted"/>
<name>A0A371JWT5_9GAMM</name>
<gene>
    <name evidence="4" type="ORF">DX914_19110</name>
</gene>
<feature type="region of interest" description="Disordered" evidence="1">
    <location>
        <begin position="115"/>
        <end position="166"/>
    </location>
</feature>
<dbReference type="OrthoDB" id="6006057at2"/>
<dbReference type="Pfam" id="PF20410">
    <property type="entry name" value="X-Tfes_XVIPCD"/>
    <property type="match status" value="1"/>
</dbReference>
<feature type="region of interest" description="Disordered" evidence="1">
    <location>
        <begin position="268"/>
        <end position="287"/>
    </location>
</feature>
<evidence type="ECO:0000259" key="3">
    <source>
        <dbReference type="Pfam" id="PF20410"/>
    </source>
</evidence>
<keyword evidence="5" id="KW-1185">Reference proteome</keyword>
<evidence type="ECO:0000256" key="1">
    <source>
        <dbReference type="SAM" id="MobiDB-lite"/>
    </source>
</evidence>
<dbReference type="InterPro" id="IPR036366">
    <property type="entry name" value="PGBDSf"/>
</dbReference>
<dbReference type="InterPro" id="IPR036365">
    <property type="entry name" value="PGBD-like_sf"/>
</dbReference>
<reference evidence="4 5" key="1">
    <citation type="submission" date="2018-08" db="EMBL/GenBank/DDBJ databases">
        <title>Lysobacter sp. zong2l5, whole genome shotgun sequence.</title>
        <authorList>
            <person name="Zhang X."/>
            <person name="Feng G."/>
            <person name="Zhu H."/>
        </authorList>
    </citation>
    <scope>NUCLEOTIDE SEQUENCE [LARGE SCALE GENOMIC DNA]</scope>
    <source>
        <strain evidence="5">zong2l5</strain>
    </source>
</reference>
<dbReference type="Gene3D" id="1.10.101.10">
    <property type="entry name" value="PGBD-like superfamily/PGBD"/>
    <property type="match status" value="1"/>
</dbReference>
<dbReference type="Pfam" id="PF01471">
    <property type="entry name" value="PG_binding_1"/>
    <property type="match status" value="1"/>
</dbReference>
<dbReference type="InterPro" id="IPR002477">
    <property type="entry name" value="Peptidoglycan-bd-like"/>
</dbReference>
<accession>A0A371JWT5</accession>
<evidence type="ECO:0000313" key="4">
    <source>
        <dbReference type="EMBL" id="RDZ26110.1"/>
    </source>
</evidence>
<feature type="compositionally biased region" description="Pro residues" evidence="1">
    <location>
        <begin position="123"/>
        <end position="150"/>
    </location>
</feature>
<dbReference type="InterPro" id="IPR046519">
    <property type="entry name" value="X-Tfes_XVIPCD"/>
</dbReference>
<evidence type="ECO:0000259" key="2">
    <source>
        <dbReference type="Pfam" id="PF01471"/>
    </source>
</evidence>
<dbReference type="Proteomes" id="UP000264492">
    <property type="component" value="Unassembled WGS sequence"/>
</dbReference>
<feature type="domain" description="Peptidoglycan binding-like" evidence="2">
    <location>
        <begin position="51"/>
        <end position="111"/>
    </location>
</feature>
<protein>
    <submittedName>
        <fullName evidence="4">Peptidoglycan-binding protein</fullName>
    </submittedName>
</protein>
<organism evidence="4 5">
    <name type="scientific">Lysobacter silvisoli</name>
    <dbReference type="NCBI Taxonomy" id="2293254"/>
    <lineage>
        <taxon>Bacteria</taxon>
        <taxon>Pseudomonadati</taxon>
        <taxon>Pseudomonadota</taxon>
        <taxon>Gammaproteobacteria</taxon>
        <taxon>Lysobacterales</taxon>
        <taxon>Lysobacteraceae</taxon>
        <taxon>Lysobacter</taxon>
    </lineage>
</organism>